<dbReference type="InterPro" id="IPR000618">
    <property type="entry name" value="Insect_cuticle"/>
</dbReference>
<accession>A0A9N9SKZ2</accession>
<dbReference type="GO" id="GO:0005615">
    <property type="term" value="C:extracellular space"/>
    <property type="evidence" value="ECO:0007669"/>
    <property type="project" value="TreeGrafter"/>
</dbReference>
<dbReference type="InterPro" id="IPR051217">
    <property type="entry name" value="Insect_Cuticle_Struc_Prot"/>
</dbReference>
<evidence type="ECO:0000313" key="4">
    <source>
        <dbReference type="Proteomes" id="UP001153737"/>
    </source>
</evidence>
<reference evidence="3" key="2">
    <citation type="submission" date="2022-10" db="EMBL/GenBank/DDBJ databases">
        <authorList>
            <consortium name="ENA_rothamsted_submissions"/>
            <consortium name="culmorum"/>
            <person name="King R."/>
        </authorList>
    </citation>
    <scope>NUCLEOTIDE SEQUENCE</scope>
</reference>
<reference evidence="3" key="1">
    <citation type="submission" date="2022-01" db="EMBL/GenBank/DDBJ databases">
        <authorList>
            <person name="King R."/>
        </authorList>
    </citation>
    <scope>NUCLEOTIDE SEQUENCE</scope>
</reference>
<dbReference type="InterPro" id="IPR031311">
    <property type="entry name" value="CHIT_BIND_RR_consensus"/>
</dbReference>
<evidence type="ECO:0000256" key="2">
    <source>
        <dbReference type="PROSITE-ProRule" id="PRU00497"/>
    </source>
</evidence>
<protein>
    <submittedName>
        <fullName evidence="3">Uncharacterized protein</fullName>
    </submittedName>
</protein>
<name>A0A9N9SKZ2_PHACE</name>
<dbReference type="PANTHER" id="PTHR12236">
    <property type="entry name" value="STRUCTURAL CONTITUENT OF CUTICLE"/>
    <property type="match status" value="1"/>
</dbReference>
<keyword evidence="4" id="KW-1185">Reference proteome</keyword>
<dbReference type="PROSITE" id="PS00233">
    <property type="entry name" value="CHIT_BIND_RR_1"/>
    <property type="match status" value="1"/>
</dbReference>
<evidence type="ECO:0000256" key="1">
    <source>
        <dbReference type="ARBA" id="ARBA00022460"/>
    </source>
</evidence>
<keyword evidence="1 2" id="KW-0193">Cuticle</keyword>
<dbReference type="GO" id="GO:0031012">
    <property type="term" value="C:extracellular matrix"/>
    <property type="evidence" value="ECO:0007669"/>
    <property type="project" value="TreeGrafter"/>
</dbReference>
<dbReference type="Pfam" id="PF00379">
    <property type="entry name" value="Chitin_bind_4"/>
    <property type="match status" value="1"/>
</dbReference>
<dbReference type="Proteomes" id="UP001153737">
    <property type="component" value="Chromosome 7"/>
</dbReference>
<dbReference type="PROSITE" id="PS51155">
    <property type="entry name" value="CHIT_BIND_RR_2"/>
    <property type="match status" value="1"/>
</dbReference>
<dbReference type="PANTHER" id="PTHR12236:SF96">
    <property type="entry name" value="PUPAL CUTICLE PROTEIN EDG-84A-LIKE PROTEIN"/>
    <property type="match status" value="1"/>
</dbReference>
<dbReference type="OrthoDB" id="6382835at2759"/>
<evidence type="ECO:0000313" key="3">
    <source>
        <dbReference type="EMBL" id="CAG9823687.1"/>
    </source>
</evidence>
<dbReference type="EMBL" id="OU896713">
    <property type="protein sequence ID" value="CAG9823687.1"/>
    <property type="molecule type" value="Genomic_DNA"/>
</dbReference>
<organism evidence="3 4">
    <name type="scientific">Phaedon cochleariae</name>
    <name type="common">Mustard beetle</name>
    <dbReference type="NCBI Taxonomy" id="80249"/>
    <lineage>
        <taxon>Eukaryota</taxon>
        <taxon>Metazoa</taxon>
        <taxon>Ecdysozoa</taxon>
        <taxon>Arthropoda</taxon>
        <taxon>Hexapoda</taxon>
        <taxon>Insecta</taxon>
        <taxon>Pterygota</taxon>
        <taxon>Neoptera</taxon>
        <taxon>Endopterygota</taxon>
        <taxon>Coleoptera</taxon>
        <taxon>Polyphaga</taxon>
        <taxon>Cucujiformia</taxon>
        <taxon>Chrysomeloidea</taxon>
        <taxon>Chrysomelidae</taxon>
        <taxon>Chrysomelinae</taxon>
        <taxon>Chrysomelini</taxon>
        <taxon>Phaedon</taxon>
    </lineage>
</organism>
<gene>
    <name evidence="3" type="ORF">PHAECO_LOCUS10994</name>
</gene>
<proteinExistence type="predicted"/>
<dbReference type="GO" id="GO:0042302">
    <property type="term" value="F:structural constituent of cuticle"/>
    <property type="evidence" value="ECO:0007669"/>
    <property type="project" value="UniProtKB-UniRule"/>
</dbReference>
<sequence>MWGEDNAHYKFEYGVDDPHTKDHKTHFEHRNGHHVTGQYTLKEADGTHRIVKYKAGPHSGFEAVVERVGHAQHPAHYGKHGHGGHGGHGGVGGTSYVGAIHWGNQGSEGGHGGHGGY</sequence>
<dbReference type="AlphaFoldDB" id="A0A9N9SKZ2"/>